<feature type="transmembrane region" description="Helical" evidence="2">
    <location>
        <begin position="641"/>
        <end position="661"/>
    </location>
</feature>
<sequence length="781" mass="86500">MSFSAPRRPLDLAFVVVQSPQVPHPMGDNNSNSSNNYADSDSDETFDDMPPLTDMDTSTSIHANIDADNDANTGGTGTNVVAMTGIPSERDIYEETNLRTEYIVSEVDEDEDEDEYEDEDYFDEDEDDADTAAEVMMAHYLQRVLEDIPEYDTGDVFEDEDYEESHAYDDFDEDLEGSDPCNCPQCVLHRIVGRHSSCYEATDSCSDEGDEHDNDVPLDPLASPCAICMEPETAARRFACLPCCSSGSRMATRQDSHGHHLPGTLPPTTTDTSSTRFCYKCLVTCLVKNGCGVHRTLERGDHDHGSSDKTNGNTDAQLAGECPRCKKLLVLEELPLEDNKDASKPKWQHPLPGGLPKQCLAKPPLARKASEEIAYHKRTVAAIPSTEAMFWYVASRNHLRIYLVVLATCPNPRYIPEELLLTIDPSSTERIRLLCQWGLIAKRQNSPACASTKSRTSLRKRLGSIMQQLWQRGPLGTAAAAAEMPDRSDAFWNKHYQAILGSVRTWRISRACCSLAEASRNLPNRSGTVYQIDPTVQHTLHRLSAMYLQLGDLDDPAIDRVGEEDQREYEGYFGLCLLAPRSKLQTQNTTGGTSMHDENLELFLEENGRRHCLLVARDCFSSAVMAAGRLRICRSLALARWGSSLVLLSWGVLGLPPLVSWPLAVANNGAARWRWYAMDGLNLVVGLLLAKILVQVFWIGIHLAKAVAVCHLAGSWLDLERQRKRSKRQANQDAGTTETHGILEGKRAVGAGILAVYVAWKTYHYCSGEHCASGLGEVVGQ</sequence>
<dbReference type="OrthoDB" id="10678914at2759"/>
<evidence type="ECO:0000256" key="1">
    <source>
        <dbReference type="SAM" id="MobiDB-lite"/>
    </source>
</evidence>
<dbReference type="EMBL" id="CAACVS010000428">
    <property type="protein sequence ID" value="VEU42266.1"/>
    <property type="molecule type" value="Genomic_DNA"/>
</dbReference>
<evidence type="ECO:0000313" key="3">
    <source>
        <dbReference type="EMBL" id="VEU42266.1"/>
    </source>
</evidence>
<feature type="region of interest" description="Disordered" evidence="1">
    <location>
        <begin position="19"/>
        <end position="58"/>
    </location>
</feature>
<feature type="compositionally biased region" description="Low complexity" evidence="1">
    <location>
        <begin position="28"/>
        <end position="39"/>
    </location>
</feature>
<proteinExistence type="predicted"/>
<gene>
    <name evidence="3" type="ORF">PSNMU_V1.4_AUG-EV-PASAV3_0092270</name>
</gene>
<keyword evidence="2" id="KW-0812">Transmembrane</keyword>
<keyword evidence="4" id="KW-1185">Reference proteome</keyword>
<dbReference type="AlphaFoldDB" id="A0A448ZJV3"/>
<evidence type="ECO:0000256" key="2">
    <source>
        <dbReference type="SAM" id="Phobius"/>
    </source>
</evidence>
<keyword evidence="2" id="KW-0472">Membrane</keyword>
<dbReference type="Proteomes" id="UP000291116">
    <property type="component" value="Unassembled WGS sequence"/>
</dbReference>
<evidence type="ECO:0000313" key="4">
    <source>
        <dbReference type="Proteomes" id="UP000291116"/>
    </source>
</evidence>
<reference evidence="3 4" key="1">
    <citation type="submission" date="2019-01" db="EMBL/GenBank/DDBJ databases">
        <authorList>
            <person name="Ferrante I. M."/>
        </authorList>
    </citation>
    <scope>NUCLEOTIDE SEQUENCE [LARGE SCALE GENOMIC DNA]</scope>
    <source>
        <strain evidence="3 4">B856</strain>
    </source>
</reference>
<accession>A0A448ZJV3</accession>
<name>A0A448ZJV3_9STRA</name>
<protein>
    <submittedName>
        <fullName evidence="3">Uncharacterized protein</fullName>
    </submittedName>
</protein>
<keyword evidence="2" id="KW-1133">Transmembrane helix</keyword>
<organism evidence="3 4">
    <name type="scientific">Pseudo-nitzschia multistriata</name>
    <dbReference type="NCBI Taxonomy" id="183589"/>
    <lineage>
        <taxon>Eukaryota</taxon>
        <taxon>Sar</taxon>
        <taxon>Stramenopiles</taxon>
        <taxon>Ochrophyta</taxon>
        <taxon>Bacillariophyta</taxon>
        <taxon>Bacillariophyceae</taxon>
        <taxon>Bacillariophycidae</taxon>
        <taxon>Bacillariales</taxon>
        <taxon>Bacillariaceae</taxon>
        <taxon>Pseudo-nitzschia</taxon>
    </lineage>
</organism>